<keyword evidence="8" id="KW-1185">Reference proteome</keyword>
<dbReference type="PANTHER" id="PTHR43673:SF2">
    <property type="entry name" value="NITROREDUCTASE"/>
    <property type="match status" value="1"/>
</dbReference>
<evidence type="ECO:0000313" key="7">
    <source>
        <dbReference type="EMBL" id="MBK6089793.1"/>
    </source>
</evidence>
<organism evidence="7 8">
    <name type="scientific">Ruminococcus difficilis</name>
    <dbReference type="NCBI Taxonomy" id="2763069"/>
    <lineage>
        <taxon>Bacteria</taxon>
        <taxon>Bacillati</taxon>
        <taxon>Bacillota</taxon>
        <taxon>Clostridia</taxon>
        <taxon>Eubacteriales</taxon>
        <taxon>Oscillospiraceae</taxon>
        <taxon>Ruminococcus</taxon>
    </lineage>
</organism>
<dbReference type="Pfam" id="PF14512">
    <property type="entry name" value="TM1586_NiRdase"/>
    <property type="match status" value="1"/>
</dbReference>
<dbReference type="GO" id="GO:0016491">
    <property type="term" value="F:oxidoreductase activity"/>
    <property type="evidence" value="ECO:0007669"/>
    <property type="project" value="UniProtKB-KW"/>
</dbReference>
<evidence type="ECO:0000256" key="3">
    <source>
        <dbReference type="ARBA" id="ARBA00022630"/>
    </source>
</evidence>
<dbReference type="AlphaFoldDB" id="A0A935C6X3"/>
<comment type="caution">
    <text evidence="7">The sequence shown here is derived from an EMBL/GenBank/DDBJ whole genome shotgun (WGS) entry which is preliminary data.</text>
</comment>
<evidence type="ECO:0000259" key="6">
    <source>
        <dbReference type="Pfam" id="PF14512"/>
    </source>
</evidence>
<comment type="cofactor">
    <cofactor evidence="1">
        <name>FMN</name>
        <dbReference type="ChEBI" id="CHEBI:58210"/>
    </cofactor>
</comment>
<dbReference type="Gene3D" id="3.40.109.10">
    <property type="entry name" value="NADH Oxidase"/>
    <property type="match status" value="1"/>
</dbReference>
<dbReference type="InterPro" id="IPR029478">
    <property type="entry name" value="TM1586_NiRdase"/>
</dbReference>
<gene>
    <name evidence="7" type="ORF">JKK62_14275</name>
</gene>
<evidence type="ECO:0000313" key="8">
    <source>
        <dbReference type="Proteomes" id="UP000633365"/>
    </source>
</evidence>
<sequence>MTDMEAIKVRHSVRAYQNRPITPELVEKLQARIAELNSEYDLRMQYIEPAGEVFGGLAAKLTGWSGVPAYIAVVGRKRDDLDEVCGYAGEKLVLYAQTLGLNTCWAGIFKRKRCTAEIGEDERLVLSIAIGYGVDQGTPRRSKSAEDVTDVKEMPRWFRDGIEAALLAPTAINQQKFFFTLDGDTPSVRVSANGPFVKLDLGIVKCHFEIASGRKID</sequence>
<dbReference type="EMBL" id="JAEQMG010000155">
    <property type="protein sequence ID" value="MBK6089793.1"/>
    <property type="molecule type" value="Genomic_DNA"/>
</dbReference>
<evidence type="ECO:0000256" key="4">
    <source>
        <dbReference type="ARBA" id="ARBA00022643"/>
    </source>
</evidence>
<proteinExistence type="inferred from homology"/>
<evidence type="ECO:0000256" key="1">
    <source>
        <dbReference type="ARBA" id="ARBA00001917"/>
    </source>
</evidence>
<dbReference type="RefSeq" id="WP_201428500.1">
    <property type="nucleotide sequence ID" value="NZ_JAEQMG010000155.1"/>
</dbReference>
<feature type="domain" description="Putative nitroreductase TM1586" evidence="6">
    <location>
        <begin position="4"/>
        <end position="212"/>
    </location>
</feature>
<name>A0A935C6X3_9FIRM</name>
<dbReference type="CDD" id="cd02062">
    <property type="entry name" value="Nitro_FMN_reductase"/>
    <property type="match status" value="1"/>
</dbReference>
<evidence type="ECO:0000256" key="2">
    <source>
        <dbReference type="ARBA" id="ARBA00007118"/>
    </source>
</evidence>
<dbReference type="InterPro" id="IPR000415">
    <property type="entry name" value="Nitroreductase-like"/>
</dbReference>
<dbReference type="PANTHER" id="PTHR43673">
    <property type="entry name" value="NAD(P)H NITROREDUCTASE YDGI-RELATED"/>
    <property type="match status" value="1"/>
</dbReference>
<comment type="similarity">
    <text evidence="2">Belongs to the nitroreductase family.</text>
</comment>
<accession>A0A935C6X3</accession>
<reference evidence="7" key="1">
    <citation type="submission" date="2021-01" db="EMBL/GenBank/DDBJ databases">
        <title>Genome public.</title>
        <authorList>
            <person name="Liu C."/>
            <person name="Sun Q."/>
        </authorList>
    </citation>
    <scope>NUCLEOTIDE SEQUENCE</scope>
    <source>
        <strain evidence="7">M6</strain>
    </source>
</reference>
<evidence type="ECO:0000256" key="5">
    <source>
        <dbReference type="ARBA" id="ARBA00023002"/>
    </source>
</evidence>
<protein>
    <submittedName>
        <fullName evidence="7">Nitroreductase family protein</fullName>
    </submittedName>
</protein>
<keyword evidence="3" id="KW-0285">Flavoprotein</keyword>
<dbReference type="Gene3D" id="3.40.109.30">
    <property type="entry name" value="putative nitroreductase (tm1586), domain 2"/>
    <property type="match status" value="1"/>
</dbReference>
<dbReference type="SUPFAM" id="SSF55469">
    <property type="entry name" value="FMN-dependent nitroreductase-like"/>
    <property type="match status" value="1"/>
</dbReference>
<keyword evidence="5" id="KW-0560">Oxidoreductase</keyword>
<dbReference type="Proteomes" id="UP000633365">
    <property type="component" value="Unassembled WGS sequence"/>
</dbReference>
<keyword evidence="4" id="KW-0288">FMN</keyword>